<evidence type="ECO:0000259" key="12">
    <source>
        <dbReference type="PROSITE" id="PS50855"/>
    </source>
</evidence>
<dbReference type="NCBIfam" id="NF011053">
    <property type="entry name" value="PRK14485.1"/>
    <property type="match status" value="1"/>
</dbReference>
<evidence type="ECO:0000256" key="9">
    <source>
        <dbReference type="PROSITE-ProRule" id="PRU00433"/>
    </source>
</evidence>
<dbReference type="PANTHER" id="PTHR10422:SF29">
    <property type="entry name" value="CYTOCHROME C OXIDASE SUBUNIT 1 HOMOLOG, BACTEROID"/>
    <property type="match status" value="1"/>
</dbReference>
<evidence type="ECO:0000256" key="2">
    <source>
        <dbReference type="ARBA" id="ARBA00022617"/>
    </source>
</evidence>
<dbReference type="Pfam" id="PF02433">
    <property type="entry name" value="FixO"/>
    <property type="match status" value="1"/>
</dbReference>
<proteinExistence type="inferred from homology"/>
<feature type="transmembrane region" description="Helical" evidence="11">
    <location>
        <begin position="404"/>
        <end position="422"/>
    </location>
</feature>
<dbReference type="GO" id="GO:0015990">
    <property type="term" value="P:electron transport coupled proton transport"/>
    <property type="evidence" value="ECO:0007669"/>
    <property type="project" value="TreeGrafter"/>
</dbReference>
<comment type="subcellular location">
    <subcellularLocation>
        <location evidence="1">Membrane</location>
        <topology evidence="1">Multi-pass membrane protein</topology>
    </subcellularLocation>
</comment>
<feature type="transmembrane region" description="Helical" evidence="11">
    <location>
        <begin position="521"/>
        <end position="543"/>
    </location>
</feature>
<dbReference type="PROSITE" id="PS00077">
    <property type="entry name" value="COX1_CUB"/>
    <property type="match status" value="1"/>
</dbReference>
<dbReference type="Proteomes" id="UP000552241">
    <property type="component" value="Unassembled WGS sequence"/>
</dbReference>
<keyword evidence="15" id="KW-1185">Reference proteome</keyword>
<dbReference type="PANTHER" id="PTHR10422">
    <property type="entry name" value="CYTOCHROME C OXIDASE SUBUNIT 1"/>
    <property type="match status" value="1"/>
</dbReference>
<gene>
    <name evidence="14" type="primary">ccoO</name>
    <name evidence="14" type="ORF">HU137_02670</name>
</gene>
<evidence type="ECO:0000313" key="15">
    <source>
        <dbReference type="Proteomes" id="UP000552241"/>
    </source>
</evidence>
<feature type="transmembrane region" description="Helical" evidence="11">
    <location>
        <begin position="176"/>
        <end position="195"/>
    </location>
</feature>
<dbReference type="AlphaFoldDB" id="A0A838ZLP2"/>
<evidence type="ECO:0000256" key="8">
    <source>
        <dbReference type="ARBA" id="ARBA00023136"/>
    </source>
</evidence>
<feature type="transmembrane region" description="Helical" evidence="11">
    <location>
        <begin position="12"/>
        <end position="35"/>
    </location>
</feature>
<dbReference type="NCBIfam" id="NF011055">
    <property type="entry name" value="PRK14487.1"/>
    <property type="match status" value="1"/>
</dbReference>
<keyword evidence="10" id="KW-0813">Transport</keyword>
<dbReference type="GO" id="GO:0004129">
    <property type="term" value="F:cytochrome-c oxidase activity"/>
    <property type="evidence" value="ECO:0007669"/>
    <property type="project" value="InterPro"/>
</dbReference>
<dbReference type="InterPro" id="IPR036927">
    <property type="entry name" value="Cyt_c_oxase-like_su1_sf"/>
</dbReference>
<dbReference type="GO" id="GO:0046872">
    <property type="term" value="F:metal ion binding"/>
    <property type="evidence" value="ECO:0007669"/>
    <property type="project" value="UniProtKB-KW"/>
</dbReference>
<evidence type="ECO:0000256" key="3">
    <source>
        <dbReference type="ARBA" id="ARBA00022660"/>
    </source>
</evidence>
<evidence type="ECO:0000256" key="5">
    <source>
        <dbReference type="ARBA" id="ARBA00022723"/>
    </source>
</evidence>
<accession>A0A838ZLP2</accession>
<keyword evidence="4 10" id="KW-0812">Transmembrane</keyword>
<dbReference type="GO" id="GO:0022904">
    <property type="term" value="P:respiratory electron transport chain"/>
    <property type="evidence" value="ECO:0007669"/>
    <property type="project" value="TreeGrafter"/>
</dbReference>
<name>A0A838ZLP2_9FLAO</name>
<dbReference type="SUPFAM" id="SSF46626">
    <property type="entry name" value="Cytochrome c"/>
    <property type="match status" value="1"/>
</dbReference>
<comment type="similarity">
    <text evidence="10">Belongs to the heme-copper respiratory oxidase family.</text>
</comment>
<dbReference type="RefSeq" id="WP_182042259.1">
    <property type="nucleotide sequence ID" value="NZ_JACDZE010000001.1"/>
</dbReference>
<dbReference type="Gene3D" id="6.10.250.2250">
    <property type="match status" value="1"/>
</dbReference>
<dbReference type="Gene3D" id="1.20.210.10">
    <property type="entry name" value="Cytochrome c oxidase-like, subunit I domain"/>
    <property type="match status" value="1"/>
</dbReference>
<keyword evidence="3 10" id="KW-0679">Respiratory chain</keyword>
<dbReference type="SUPFAM" id="SSF81442">
    <property type="entry name" value="Cytochrome c oxidase subunit I-like"/>
    <property type="match status" value="1"/>
</dbReference>
<evidence type="ECO:0000313" key="14">
    <source>
        <dbReference type="EMBL" id="MBA5628670.1"/>
    </source>
</evidence>
<keyword evidence="10" id="KW-0249">Electron transport</keyword>
<evidence type="ECO:0000256" key="7">
    <source>
        <dbReference type="ARBA" id="ARBA00023004"/>
    </source>
</evidence>
<dbReference type="InterPro" id="IPR036909">
    <property type="entry name" value="Cyt_c-like_dom_sf"/>
</dbReference>
<dbReference type="EMBL" id="JACDZE010000001">
    <property type="protein sequence ID" value="MBA5628670.1"/>
    <property type="molecule type" value="Genomic_DNA"/>
</dbReference>
<protein>
    <submittedName>
        <fullName evidence="14">Cytochrome-c oxidase, cbb3-type subunit II</fullName>
    </submittedName>
</protein>
<feature type="transmembrane region" description="Helical" evidence="11">
    <location>
        <begin position="461"/>
        <end position="479"/>
    </location>
</feature>
<reference evidence="14 15" key="1">
    <citation type="submission" date="2020-07" db="EMBL/GenBank/DDBJ databases">
        <title>Moheibacter lacus sp. nov., a member of the family Flavobacteriaceae isolated from freshwater lake sediment.</title>
        <authorList>
            <person name="Liu Y."/>
        </authorList>
    </citation>
    <scope>NUCLEOTIDE SEQUENCE [LARGE SCALE GENOMIC DNA]</scope>
    <source>
        <strain evidence="14 15">BDHS18</strain>
    </source>
</reference>
<dbReference type="InterPro" id="IPR009056">
    <property type="entry name" value="Cyt_c-like_dom"/>
</dbReference>
<feature type="domain" description="Cytochrome c" evidence="13">
    <location>
        <begin position="559"/>
        <end position="739"/>
    </location>
</feature>
<evidence type="ECO:0000256" key="10">
    <source>
        <dbReference type="RuleBase" id="RU000370"/>
    </source>
</evidence>
<feature type="transmembrane region" description="Helical" evidence="11">
    <location>
        <begin position="370"/>
        <end position="392"/>
    </location>
</feature>
<feature type="transmembrane region" description="Helical" evidence="11">
    <location>
        <begin position="259"/>
        <end position="276"/>
    </location>
</feature>
<dbReference type="GO" id="GO:0009060">
    <property type="term" value="P:aerobic respiration"/>
    <property type="evidence" value="ECO:0007669"/>
    <property type="project" value="InterPro"/>
</dbReference>
<evidence type="ECO:0000256" key="6">
    <source>
        <dbReference type="ARBA" id="ARBA00022989"/>
    </source>
</evidence>
<evidence type="ECO:0000259" key="13">
    <source>
        <dbReference type="PROSITE" id="PS51007"/>
    </source>
</evidence>
<keyword evidence="2 9" id="KW-0349">Heme</keyword>
<dbReference type="NCBIfam" id="TIGR00781">
    <property type="entry name" value="ccoO"/>
    <property type="match status" value="1"/>
</dbReference>
<dbReference type="InterPro" id="IPR003468">
    <property type="entry name" value="Cyt_c_oxidase_monohaem-su/FixO"/>
</dbReference>
<dbReference type="InterPro" id="IPR000883">
    <property type="entry name" value="Cyt_C_Oxase_1"/>
</dbReference>
<dbReference type="PROSITE" id="PS50855">
    <property type="entry name" value="COX1"/>
    <property type="match status" value="1"/>
</dbReference>
<feature type="domain" description="Cytochrome oxidase subunit I profile" evidence="12">
    <location>
        <begin position="225"/>
        <end position="522"/>
    </location>
</feature>
<feature type="transmembrane region" description="Helical" evidence="11">
    <location>
        <begin position="225"/>
        <end position="247"/>
    </location>
</feature>
<evidence type="ECO:0000256" key="1">
    <source>
        <dbReference type="ARBA" id="ARBA00004141"/>
    </source>
</evidence>
<dbReference type="InterPro" id="IPR023616">
    <property type="entry name" value="Cyt_c_oxase-like_su1_dom"/>
</dbReference>
<sequence length="758" mass="86214">MQMQTFNYDNRIVKYFLYATIFWAIMAFTFGFLVATLKFFPELPDYIFGSDDPRIGGSIDGLAATNGMAGFGRLRMIHTTFAVFAFVGNGFFAGAYYSMQRLLKARMGSDIMSWTHFWSWQLFIVLSLVTFLLGFNTSKEYAEHEWPLDILIALSWVIFGVNMLKTIYKRRVRHLYVAIWFYLGTWVAVAMLHIFNNLEIPISWSLTAPKSYSLYAGVQDALVQWWYGHNAVAFVLTTPILGLMYYFVPKAANRPVFSYKLSIVHFWSLIFIYIWAGPHHLLYTSLPAWVQAVGTGFSIMLIAPSWGGMLNGLLTLRGAWDKVREEPVLKFFVVAITCYGMATFEGPLLATKTLNKIGHFTDWVPAHVHVGTLGWNGFILFGMIYWLIPRMFNTKLASNKMANAHFWIGTMGILFWVIPMYVAGWTQGLMWQQFNEDGTLKYGNFLQTVTILKDWLYPLRAFGGLLYLIGGLMMVVNVWKTVKTGKYVPNEAAEAPALAKISSARKKGEGAHTWLERMPTLMTVLSFVAVAIGGAVEIIPTIVVKSNVPTIASVTPYTALELEGRDLYIREGCNACHTQMIRPFRDEVKRYGEYSKPGEYVYHHPFLWGSQRSGPDLHRQGGKNPDAWHYKHMWDPRDTSPGSIMPRYPWLIANKLDRSNTVAKMETMVKLGVPYEEEDFDSITTSMDKQAIAIETSIFDADVKLKERYDREAKEKGEDFVPLRDREITALIAYLQRLGTDISTEQTETTSIIGSGAK</sequence>
<dbReference type="Pfam" id="PF00115">
    <property type="entry name" value="COX1"/>
    <property type="match status" value="1"/>
</dbReference>
<feature type="transmembrane region" description="Helical" evidence="11">
    <location>
        <begin position="117"/>
        <end position="134"/>
    </location>
</feature>
<keyword evidence="6 11" id="KW-1133">Transmembrane helix</keyword>
<feature type="transmembrane region" description="Helical" evidence="11">
    <location>
        <begin position="146"/>
        <end position="164"/>
    </location>
</feature>
<keyword evidence="5 9" id="KW-0479">Metal-binding</keyword>
<evidence type="ECO:0000256" key="11">
    <source>
        <dbReference type="SAM" id="Phobius"/>
    </source>
</evidence>
<keyword evidence="8 11" id="KW-0472">Membrane</keyword>
<dbReference type="GO" id="GO:0016020">
    <property type="term" value="C:membrane"/>
    <property type="evidence" value="ECO:0007669"/>
    <property type="project" value="UniProtKB-SubCell"/>
</dbReference>
<dbReference type="InterPro" id="IPR023615">
    <property type="entry name" value="Cyt_c_Oxase_su1_BS"/>
</dbReference>
<dbReference type="Gene3D" id="1.10.760.10">
    <property type="entry name" value="Cytochrome c-like domain"/>
    <property type="match status" value="1"/>
</dbReference>
<dbReference type="PROSITE" id="PS51007">
    <property type="entry name" value="CYTC"/>
    <property type="match status" value="1"/>
</dbReference>
<feature type="transmembrane region" description="Helical" evidence="11">
    <location>
        <begin position="288"/>
        <end position="316"/>
    </location>
</feature>
<feature type="transmembrane region" description="Helical" evidence="11">
    <location>
        <begin position="328"/>
        <end position="350"/>
    </location>
</feature>
<comment type="caution">
    <text evidence="14">The sequence shown here is derived from an EMBL/GenBank/DDBJ whole genome shotgun (WGS) entry which is preliminary data.</text>
</comment>
<dbReference type="GO" id="GO:0020037">
    <property type="term" value="F:heme binding"/>
    <property type="evidence" value="ECO:0007669"/>
    <property type="project" value="InterPro"/>
</dbReference>
<feature type="transmembrane region" description="Helical" evidence="11">
    <location>
        <begin position="76"/>
        <end position="97"/>
    </location>
</feature>
<organism evidence="14 15">
    <name type="scientific">Moheibacter lacus</name>
    <dbReference type="NCBI Taxonomy" id="2745851"/>
    <lineage>
        <taxon>Bacteria</taxon>
        <taxon>Pseudomonadati</taxon>
        <taxon>Bacteroidota</taxon>
        <taxon>Flavobacteriia</taxon>
        <taxon>Flavobacteriales</taxon>
        <taxon>Weeksellaceae</taxon>
        <taxon>Moheibacter</taxon>
    </lineage>
</organism>
<keyword evidence="7 9" id="KW-0408">Iron</keyword>
<evidence type="ECO:0000256" key="4">
    <source>
        <dbReference type="ARBA" id="ARBA00022692"/>
    </source>
</evidence>